<dbReference type="Proteomes" id="UP000677054">
    <property type="component" value="Unassembled WGS sequence"/>
</dbReference>
<organism evidence="3">
    <name type="scientific">Darwinula stevensoni</name>
    <dbReference type="NCBI Taxonomy" id="69355"/>
    <lineage>
        <taxon>Eukaryota</taxon>
        <taxon>Metazoa</taxon>
        <taxon>Ecdysozoa</taxon>
        <taxon>Arthropoda</taxon>
        <taxon>Crustacea</taxon>
        <taxon>Oligostraca</taxon>
        <taxon>Ostracoda</taxon>
        <taxon>Podocopa</taxon>
        <taxon>Podocopida</taxon>
        <taxon>Darwinulocopina</taxon>
        <taxon>Darwinuloidea</taxon>
        <taxon>Darwinulidae</taxon>
        <taxon>Darwinula</taxon>
    </lineage>
</organism>
<keyword evidence="4" id="KW-1185">Reference proteome</keyword>
<sequence length="168" mass="19136">MESIMYVSQALAFLGITEQNFQPFVKDCMENRSARGNNRLSSFVRVEGYYCTFNLCRGDQYCCGNNICCDNVFNLLDTGVAVLVFLFIILCAVLIRIFLFQGFRMFTDHMSQRFVPLRSSFNEEDTHALMDDMEDPPSVLGYQPMKDDPKGPPPPYSESLGHKSDHSV</sequence>
<keyword evidence="2" id="KW-0472">Membrane</keyword>
<dbReference type="AlphaFoldDB" id="A0A7R8XCC5"/>
<feature type="transmembrane region" description="Helical" evidence="2">
    <location>
        <begin position="80"/>
        <end position="103"/>
    </location>
</feature>
<protein>
    <submittedName>
        <fullName evidence="3">Uncharacterized protein</fullName>
    </submittedName>
</protein>
<name>A0A7R8XCC5_9CRUS</name>
<keyword evidence="2" id="KW-0812">Transmembrane</keyword>
<dbReference type="EMBL" id="CAJPEV010001396">
    <property type="protein sequence ID" value="CAG0892414.1"/>
    <property type="molecule type" value="Genomic_DNA"/>
</dbReference>
<accession>A0A7R8XCC5</accession>
<feature type="region of interest" description="Disordered" evidence="1">
    <location>
        <begin position="131"/>
        <end position="168"/>
    </location>
</feature>
<proteinExistence type="predicted"/>
<dbReference type="OrthoDB" id="10070083at2759"/>
<reference evidence="3" key="1">
    <citation type="submission" date="2020-11" db="EMBL/GenBank/DDBJ databases">
        <authorList>
            <person name="Tran Van P."/>
        </authorList>
    </citation>
    <scope>NUCLEOTIDE SEQUENCE</scope>
</reference>
<gene>
    <name evidence="3" type="ORF">DSTB1V02_LOCUS7093</name>
</gene>
<keyword evidence="2" id="KW-1133">Transmembrane helix</keyword>
<dbReference type="EMBL" id="LR900913">
    <property type="protein sequence ID" value="CAD7247259.1"/>
    <property type="molecule type" value="Genomic_DNA"/>
</dbReference>
<evidence type="ECO:0000313" key="4">
    <source>
        <dbReference type="Proteomes" id="UP000677054"/>
    </source>
</evidence>
<evidence type="ECO:0000256" key="2">
    <source>
        <dbReference type="SAM" id="Phobius"/>
    </source>
</evidence>
<evidence type="ECO:0000256" key="1">
    <source>
        <dbReference type="SAM" id="MobiDB-lite"/>
    </source>
</evidence>
<evidence type="ECO:0000313" key="3">
    <source>
        <dbReference type="EMBL" id="CAD7247259.1"/>
    </source>
</evidence>